<feature type="transmembrane region" description="Helical" evidence="11">
    <location>
        <begin position="266"/>
        <end position="285"/>
    </location>
</feature>
<dbReference type="InterPro" id="IPR000626">
    <property type="entry name" value="Ubiquitin-like_dom"/>
</dbReference>
<feature type="compositionally biased region" description="Basic and acidic residues" evidence="10">
    <location>
        <begin position="1"/>
        <end position="21"/>
    </location>
</feature>
<evidence type="ECO:0000256" key="11">
    <source>
        <dbReference type="SAM" id="Phobius"/>
    </source>
</evidence>
<keyword evidence="8" id="KW-0443">Lipid metabolism</keyword>
<evidence type="ECO:0000313" key="14">
    <source>
        <dbReference type="Proteomes" id="UP001150569"/>
    </source>
</evidence>
<name>A0A9W8AJE0_9FUNG</name>
<dbReference type="GO" id="GO:0102758">
    <property type="term" value="F:very-long-chain enoyl-CoA reductase activity"/>
    <property type="evidence" value="ECO:0007669"/>
    <property type="project" value="UniProtKB-EC"/>
</dbReference>
<keyword evidence="9 11" id="KW-0472">Membrane</keyword>
<dbReference type="GO" id="GO:0005789">
    <property type="term" value="C:endoplasmic reticulum membrane"/>
    <property type="evidence" value="ECO:0007669"/>
    <property type="project" value="UniProtKB-SubCell"/>
</dbReference>
<gene>
    <name evidence="13" type="primary">TSC13_1</name>
    <name evidence="13" type="ORF">IWQ60_001692</name>
</gene>
<dbReference type="Pfam" id="PF00240">
    <property type="entry name" value="ubiquitin"/>
    <property type="match status" value="1"/>
</dbReference>
<keyword evidence="14" id="KW-1185">Reference proteome</keyword>
<dbReference type="GO" id="GO:0042761">
    <property type="term" value="P:very long-chain fatty acid biosynthetic process"/>
    <property type="evidence" value="ECO:0007669"/>
    <property type="project" value="TreeGrafter"/>
</dbReference>
<proteinExistence type="inferred from homology"/>
<feature type="transmembrane region" description="Helical" evidence="11">
    <location>
        <begin position="240"/>
        <end position="260"/>
    </location>
</feature>
<dbReference type="EC" id="1.3.1.93" evidence="13"/>
<keyword evidence="3" id="KW-0444">Lipid biosynthesis</keyword>
<feature type="domain" description="Ubiquitin-like" evidence="12">
    <location>
        <begin position="1"/>
        <end position="85"/>
    </location>
</feature>
<evidence type="ECO:0000256" key="1">
    <source>
        <dbReference type="ARBA" id="ARBA00004477"/>
    </source>
</evidence>
<reference evidence="13" key="1">
    <citation type="submission" date="2022-07" db="EMBL/GenBank/DDBJ databases">
        <title>Phylogenomic reconstructions and comparative analyses of Kickxellomycotina fungi.</title>
        <authorList>
            <person name="Reynolds N.K."/>
            <person name="Stajich J.E."/>
            <person name="Barry K."/>
            <person name="Grigoriev I.V."/>
            <person name="Crous P."/>
            <person name="Smith M.E."/>
        </authorList>
    </citation>
    <scope>NUCLEOTIDE SEQUENCE</scope>
    <source>
        <strain evidence="13">RSA 861</strain>
    </source>
</reference>
<comment type="subcellular location">
    <subcellularLocation>
        <location evidence="1">Endoplasmic reticulum membrane</location>
        <topology evidence="1">Multi-pass membrane protein</topology>
    </subcellularLocation>
</comment>
<dbReference type="InterPro" id="IPR029071">
    <property type="entry name" value="Ubiquitin-like_domsf"/>
</dbReference>
<feature type="region of interest" description="Disordered" evidence="10">
    <location>
        <begin position="1"/>
        <end position="29"/>
    </location>
</feature>
<evidence type="ECO:0000256" key="5">
    <source>
        <dbReference type="ARBA" id="ARBA00022857"/>
    </source>
</evidence>
<keyword evidence="7 13" id="KW-0560">Oxidoreductase</keyword>
<evidence type="ECO:0000256" key="6">
    <source>
        <dbReference type="ARBA" id="ARBA00022989"/>
    </source>
</evidence>
<dbReference type="SUPFAM" id="SSF54236">
    <property type="entry name" value="Ubiquitin-like"/>
    <property type="match status" value="1"/>
</dbReference>
<dbReference type="Gene3D" id="3.10.20.90">
    <property type="entry name" value="Phosphatidylinositol 3-kinase Catalytic Subunit, Chain A, domain 1"/>
    <property type="match status" value="1"/>
</dbReference>
<evidence type="ECO:0000256" key="3">
    <source>
        <dbReference type="ARBA" id="ARBA00022516"/>
    </source>
</evidence>
<evidence type="ECO:0000256" key="9">
    <source>
        <dbReference type="ARBA" id="ARBA00023136"/>
    </source>
</evidence>
<dbReference type="PROSITE" id="PS50053">
    <property type="entry name" value="UBIQUITIN_2"/>
    <property type="match status" value="1"/>
</dbReference>
<dbReference type="CDD" id="cd01801">
    <property type="entry name" value="Ubl_TECR_like"/>
    <property type="match status" value="1"/>
</dbReference>
<keyword evidence="4 11" id="KW-0812">Transmembrane</keyword>
<feature type="transmembrane region" description="Helical" evidence="11">
    <location>
        <begin position="169"/>
        <end position="188"/>
    </location>
</feature>
<evidence type="ECO:0000256" key="7">
    <source>
        <dbReference type="ARBA" id="ARBA00023002"/>
    </source>
</evidence>
<accession>A0A9W8AJE0</accession>
<dbReference type="Pfam" id="PF02544">
    <property type="entry name" value="Steroid_dh"/>
    <property type="match status" value="1"/>
</dbReference>
<comment type="caution">
    <text evidence="13">The sequence shown here is derived from an EMBL/GenBank/DDBJ whole genome shotgun (WGS) entry which is preliminary data.</text>
</comment>
<dbReference type="AlphaFoldDB" id="A0A9W8AJE0"/>
<evidence type="ECO:0000256" key="2">
    <source>
        <dbReference type="ARBA" id="ARBA00007742"/>
    </source>
</evidence>
<protein>
    <submittedName>
        <fullName evidence="13">3-oxo-5a-steroid 4- dehydrogenase</fullName>
        <ecNumber evidence="13">1.3.1.93</ecNumber>
    </submittedName>
</protein>
<dbReference type="InterPro" id="IPR039357">
    <property type="entry name" value="SRD5A/TECR"/>
</dbReference>
<dbReference type="OrthoDB" id="540503at2759"/>
<evidence type="ECO:0000313" key="13">
    <source>
        <dbReference type="EMBL" id="KAJ1928840.1"/>
    </source>
</evidence>
<dbReference type="PROSITE" id="PS50244">
    <property type="entry name" value="S5A_REDUCTASE"/>
    <property type="match status" value="1"/>
</dbReference>
<organism evidence="13 14">
    <name type="scientific">Tieghemiomyces parasiticus</name>
    <dbReference type="NCBI Taxonomy" id="78921"/>
    <lineage>
        <taxon>Eukaryota</taxon>
        <taxon>Fungi</taxon>
        <taxon>Fungi incertae sedis</taxon>
        <taxon>Zoopagomycota</taxon>
        <taxon>Kickxellomycotina</taxon>
        <taxon>Dimargaritomycetes</taxon>
        <taxon>Dimargaritales</taxon>
        <taxon>Dimargaritaceae</taxon>
        <taxon>Tieghemiomyces</taxon>
    </lineage>
</organism>
<feature type="transmembrane region" description="Helical" evidence="11">
    <location>
        <begin position="200"/>
        <end position="219"/>
    </location>
</feature>
<evidence type="ECO:0000259" key="12">
    <source>
        <dbReference type="PROSITE" id="PS50053"/>
    </source>
</evidence>
<dbReference type="EMBL" id="JANBPT010000057">
    <property type="protein sequence ID" value="KAJ1928840.1"/>
    <property type="molecule type" value="Genomic_DNA"/>
</dbReference>
<evidence type="ECO:0000256" key="4">
    <source>
        <dbReference type="ARBA" id="ARBA00022692"/>
    </source>
</evidence>
<sequence length="310" mass="34945">MQIRVEKRSKKSTDGTAERAPRGPFPLSLELSDDASVQELKAAIAKQAPKLTPERQRLTLDGQALLDDRRSLTDAGLRVGSVVQVKDLGPQVGWRTTFICEYAGPLLANPLFYLLSRTVYGVDFTHSPLQTLALIMFEAHFVKRLYETVFVHKFSNGTMPLLNLVKNTAYYTLLAGVSVGFWVYGPWYGAHDARSVRSPFETYVAVGLFVFAEVSNYVTHANLSSLRPPGTRVRKIPRGYGFDLVSCPNYTFEILAWVAFTYYTRSLAALAFTLAGAGQMYVWAVKKHRNYRREFPDYPKNRKALIPFLL</sequence>
<dbReference type="PANTHER" id="PTHR10556">
    <property type="entry name" value="3-OXO-5-ALPHA-STEROID 4-DEHYDROGENASE"/>
    <property type="match status" value="1"/>
</dbReference>
<evidence type="ECO:0000256" key="8">
    <source>
        <dbReference type="ARBA" id="ARBA00023098"/>
    </source>
</evidence>
<keyword evidence="6 11" id="KW-1133">Transmembrane helix</keyword>
<dbReference type="InterPro" id="IPR001104">
    <property type="entry name" value="3-oxo-5_a-steroid_4-DH_C"/>
</dbReference>
<dbReference type="PANTHER" id="PTHR10556:SF28">
    <property type="entry name" value="VERY-LONG-CHAIN ENOYL-COA REDUCTASE"/>
    <property type="match status" value="1"/>
</dbReference>
<keyword evidence="5" id="KW-0521">NADP</keyword>
<dbReference type="Proteomes" id="UP001150569">
    <property type="component" value="Unassembled WGS sequence"/>
</dbReference>
<evidence type="ECO:0000256" key="10">
    <source>
        <dbReference type="SAM" id="MobiDB-lite"/>
    </source>
</evidence>
<comment type="similarity">
    <text evidence="2">Belongs to the steroid 5-alpha reductase family.</text>
</comment>